<dbReference type="PhylomeDB" id="A7SYT8"/>
<dbReference type="InterPro" id="IPR029312">
    <property type="entry name" value="FANCI_HD2"/>
</dbReference>
<dbReference type="PANTHER" id="PTHR21818">
    <property type="entry name" value="BC025462 PROTEIN"/>
    <property type="match status" value="1"/>
</dbReference>
<dbReference type="Pfam" id="PF14680">
    <property type="entry name" value="FANCI_HD2"/>
    <property type="match status" value="1"/>
</dbReference>
<evidence type="ECO:0000259" key="2">
    <source>
        <dbReference type="Pfam" id="PF14676"/>
    </source>
</evidence>
<dbReference type="EMBL" id="DS469934">
    <property type="protein sequence ID" value="EDO31110.1"/>
    <property type="molecule type" value="Genomic_DNA"/>
</dbReference>
<proteinExistence type="predicted"/>
<dbReference type="Pfam" id="PF14676">
    <property type="entry name" value="FANCI_S2"/>
    <property type="match status" value="1"/>
</dbReference>
<dbReference type="AlphaFoldDB" id="A7SYT8"/>
<evidence type="ECO:0000256" key="1">
    <source>
        <dbReference type="SAM" id="MobiDB-lite"/>
    </source>
</evidence>
<evidence type="ECO:0000313" key="4">
    <source>
        <dbReference type="EMBL" id="EDO31110.1"/>
    </source>
</evidence>
<sequence length="226" mass="24997">LLSSAVASAPHVLLESLPKVKEALDYLSFLPPSTAVGLLKALQPLMKISLSLRDTLILVLRKAMFSRQLDARKIAVSGFLLILKHFKVMGGGISASSQLSQTFSQSSQVQADVHIQGGAGNLRRCFTQQADVRVVLYEGLYDVMRRNPQLRQPILDALFVQFQKYYEPADDVTPPVKLDTCLSAAGDQVFLAEPLQKVRNSNTYPPDYVDYDGSPKSGLQRREFAE</sequence>
<dbReference type="PANTHER" id="PTHR21818:SF0">
    <property type="entry name" value="FANCONI ANEMIA GROUP I PROTEIN"/>
    <property type="match status" value="1"/>
</dbReference>
<dbReference type="InterPro" id="IPR026171">
    <property type="entry name" value="FANCI"/>
</dbReference>
<dbReference type="STRING" id="45351.A7SYT8"/>
<feature type="region of interest" description="Disordered" evidence="1">
    <location>
        <begin position="203"/>
        <end position="226"/>
    </location>
</feature>
<feature type="non-terminal residue" evidence="4">
    <location>
        <position position="1"/>
    </location>
</feature>
<gene>
    <name evidence="4" type="ORF">NEMVEDRAFT_v1g219661</name>
</gene>
<name>A7SYT8_NEMVE</name>
<feature type="domain" description="FANCI helical" evidence="3">
    <location>
        <begin position="97"/>
        <end position="197"/>
    </location>
</feature>
<feature type="domain" description="FANCI solenoid 2" evidence="2">
    <location>
        <begin position="1"/>
        <end position="80"/>
    </location>
</feature>
<evidence type="ECO:0000259" key="3">
    <source>
        <dbReference type="Pfam" id="PF14680"/>
    </source>
</evidence>
<reference evidence="4 5" key="1">
    <citation type="journal article" date="2007" name="Science">
        <title>Sea anemone genome reveals ancestral eumetazoan gene repertoire and genomic organization.</title>
        <authorList>
            <person name="Putnam N.H."/>
            <person name="Srivastava M."/>
            <person name="Hellsten U."/>
            <person name="Dirks B."/>
            <person name="Chapman J."/>
            <person name="Salamov A."/>
            <person name="Terry A."/>
            <person name="Shapiro H."/>
            <person name="Lindquist E."/>
            <person name="Kapitonov V.V."/>
            <person name="Jurka J."/>
            <person name="Genikhovich G."/>
            <person name="Grigoriev I.V."/>
            <person name="Lucas S.M."/>
            <person name="Steele R.E."/>
            <person name="Finnerty J.R."/>
            <person name="Technau U."/>
            <person name="Martindale M.Q."/>
            <person name="Rokhsar D.S."/>
        </authorList>
    </citation>
    <scope>NUCLEOTIDE SEQUENCE [LARGE SCALE GENOMIC DNA]</scope>
    <source>
        <strain evidence="5">CH2 X CH6</strain>
    </source>
</reference>
<evidence type="ECO:0000313" key="5">
    <source>
        <dbReference type="Proteomes" id="UP000001593"/>
    </source>
</evidence>
<dbReference type="Proteomes" id="UP000001593">
    <property type="component" value="Unassembled WGS sequence"/>
</dbReference>
<protein>
    <submittedName>
        <fullName evidence="4">Uncharacterized protein</fullName>
    </submittedName>
</protein>
<dbReference type="eggNOG" id="KOG4553">
    <property type="taxonomic scope" value="Eukaryota"/>
</dbReference>
<accession>A7SYT8</accession>
<dbReference type="InterPro" id="IPR029315">
    <property type="entry name" value="FANCI_S2"/>
</dbReference>
<organism evidence="4 5">
    <name type="scientific">Nematostella vectensis</name>
    <name type="common">Starlet sea anemone</name>
    <dbReference type="NCBI Taxonomy" id="45351"/>
    <lineage>
        <taxon>Eukaryota</taxon>
        <taxon>Metazoa</taxon>
        <taxon>Cnidaria</taxon>
        <taxon>Anthozoa</taxon>
        <taxon>Hexacorallia</taxon>
        <taxon>Actiniaria</taxon>
        <taxon>Edwardsiidae</taxon>
        <taxon>Nematostella</taxon>
    </lineage>
</organism>
<dbReference type="HOGENOM" id="CLU_1226090_0_0_1"/>
<dbReference type="InParanoid" id="A7SYT8"/>
<keyword evidence="5" id="KW-1185">Reference proteome</keyword>
<dbReference type="GO" id="GO:0006281">
    <property type="term" value="P:DNA repair"/>
    <property type="evidence" value="ECO:0007669"/>
    <property type="project" value="InterPro"/>
</dbReference>